<dbReference type="GO" id="GO:0003700">
    <property type="term" value="F:DNA-binding transcription factor activity"/>
    <property type="evidence" value="ECO:0007669"/>
    <property type="project" value="InterPro"/>
</dbReference>
<dbReference type="InterPro" id="IPR007219">
    <property type="entry name" value="XnlR_reg_dom"/>
</dbReference>
<dbReference type="PANTHER" id="PTHR46910">
    <property type="entry name" value="TRANSCRIPTION FACTOR PDR1"/>
    <property type="match status" value="1"/>
</dbReference>
<dbReference type="SMART" id="SM00906">
    <property type="entry name" value="Fungal_trans"/>
    <property type="match status" value="1"/>
</dbReference>
<gene>
    <name evidence="4" type="ORF">PV11_06251</name>
</gene>
<dbReference type="STRING" id="1016849.A0A0D1Y6X2"/>
<feature type="domain" description="Xylanolytic transcriptional activator regulatory" evidence="3">
    <location>
        <begin position="357"/>
        <end position="431"/>
    </location>
</feature>
<dbReference type="InterPro" id="IPR050987">
    <property type="entry name" value="AtrR-like"/>
</dbReference>
<organism evidence="4 5">
    <name type="scientific">Exophiala sideris</name>
    <dbReference type="NCBI Taxonomy" id="1016849"/>
    <lineage>
        <taxon>Eukaryota</taxon>
        <taxon>Fungi</taxon>
        <taxon>Dikarya</taxon>
        <taxon>Ascomycota</taxon>
        <taxon>Pezizomycotina</taxon>
        <taxon>Eurotiomycetes</taxon>
        <taxon>Chaetothyriomycetidae</taxon>
        <taxon>Chaetothyriales</taxon>
        <taxon>Herpotrichiellaceae</taxon>
        <taxon>Exophiala</taxon>
    </lineage>
</organism>
<name>A0A0D1Y6X2_9EURO</name>
<dbReference type="PANTHER" id="PTHR46910:SF25">
    <property type="entry name" value="ABC-TRANSPORTER-REGULATING TRANSCRIPTION FACTOR"/>
    <property type="match status" value="1"/>
</dbReference>
<dbReference type="Pfam" id="PF04082">
    <property type="entry name" value="Fungal_trans"/>
    <property type="match status" value="1"/>
</dbReference>
<dbReference type="EMBL" id="KN846953">
    <property type="protein sequence ID" value="KIV78617.1"/>
    <property type="molecule type" value="Genomic_DNA"/>
</dbReference>
<dbReference type="HOGENOM" id="CLU_385888_0_0_1"/>
<dbReference type="GO" id="GO:0006351">
    <property type="term" value="P:DNA-templated transcription"/>
    <property type="evidence" value="ECO:0007669"/>
    <property type="project" value="InterPro"/>
</dbReference>
<feature type="compositionally biased region" description="Basic and acidic residues" evidence="2">
    <location>
        <begin position="7"/>
        <end position="22"/>
    </location>
</feature>
<evidence type="ECO:0000259" key="3">
    <source>
        <dbReference type="SMART" id="SM00906"/>
    </source>
</evidence>
<evidence type="ECO:0000256" key="2">
    <source>
        <dbReference type="SAM" id="MobiDB-lite"/>
    </source>
</evidence>
<evidence type="ECO:0000313" key="4">
    <source>
        <dbReference type="EMBL" id="KIV78617.1"/>
    </source>
</evidence>
<protein>
    <recommendedName>
        <fullName evidence="3">Xylanolytic transcriptional activator regulatory domain-containing protein</fullName>
    </recommendedName>
</protein>
<accession>A0A0D1Y6X2</accession>
<keyword evidence="1" id="KW-0539">Nucleus</keyword>
<dbReference type="AlphaFoldDB" id="A0A0D1Y6X2"/>
<proteinExistence type="predicted"/>
<feature type="region of interest" description="Disordered" evidence="2">
    <location>
        <begin position="1"/>
        <end position="24"/>
    </location>
</feature>
<dbReference type="GO" id="GO:0008270">
    <property type="term" value="F:zinc ion binding"/>
    <property type="evidence" value="ECO:0007669"/>
    <property type="project" value="InterPro"/>
</dbReference>
<sequence length="716" mass="79194">MPTSYEHNAESQIHDTPFRETHPPVQRQWQPNQLSSVFSAGINNDGGAYMSATLPAPSELFTPTVVDFQEHRSQNDISTSGDGVPVRSETCRRSTELEGSFASQVASLQTSGHVVSGDHVSVTRDCEQSTLSLDHVCYHRLHVDFETDTNGFGRLIGNITVSFHIDEFKTDLTMLLILLGPSSWLSICSIPGVNWVCERTGSREFSDSARDHLKVWTKRMKLQGQMSREKSAEPDGSTARRYSSAFFDHCFPSVFGIVHRPAFEARLNAHLHQGPSTHDDVSWYALRNIVFAFGCRAILARDKDVPFPTTLARAWSLFENAMSVHNDLLYTPTTVVAVQALALMTFFVQGLGGPVIEFMLSSSTVRLAQSKGLHRQPSKLWQLPESELLQRNCLFWAIYCCEKAIILRSGRPSAIDDDDVSSEVPGKKIAGSTLELEFLLEAIKHARIGSRVSKELGSARALRRSTAEIVKTTRTLDQELHAWREQLPESLQFSDAPNASIAPTGGNKSMCLQYLQSSFYGSMITIHSIFHYPWVATVFDVVSTPCLREQVAISTARATEAARNIILATKSTSLNANFPSWLAFYYPMLAAVNLFVSILKAPLSVTSRSNLALLDIATGHFAHLEFLTPELSFPFVRESANLAHRLLKNPNLQNIAFTDGRDGDAGPDIASSAAAVTWNNVNGSDSFELDMEDWSAFAAIPVDNLLGFDDWPCLAD</sequence>
<reference evidence="4 5" key="1">
    <citation type="submission" date="2015-01" db="EMBL/GenBank/DDBJ databases">
        <title>The Genome Sequence of Exophiala sideris CBS121828.</title>
        <authorList>
            <consortium name="The Broad Institute Genomics Platform"/>
            <person name="Cuomo C."/>
            <person name="de Hoog S."/>
            <person name="Gorbushina A."/>
            <person name="Stielow B."/>
            <person name="Teixiera M."/>
            <person name="Abouelleil A."/>
            <person name="Chapman S.B."/>
            <person name="Priest M."/>
            <person name="Young S.K."/>
            <person name="Wortman J."/>
            <person name="Nusbaum C."/>
            <person name="Birren B."/>
        </authorList>
    </citation>
    <scope>NUCLEOTIDE SEQUENCE [LARGE SCALE GENOMIC DNA]</scope>
    <source>
        <strain evidence="4 5">CBS 121828</strain>
    </source>
</reference>
<dbReference type="GO" id="GO:0003677">
    <property type="term" value="F:DNA binding"/>
    <property type="evidence" value="ECO:0007669"/>
    <property type="project" value="InterPro"/>
</dbReference>
<dbReference type="OrthoDB" id="39175at2759"/>
<dbReference type="Proteomes" id="UP000053599">
    <property type="component" value="Unassembled WGS sequence"/>
</dbReference>
<evidence type="ECO:0000313" key="5">
    <source>
        <dbReference type="Proteomes" id="UP000053599"/>
    </source>
</evidence>
<dbReference type="CDD" id="cd12148">
    <property type="entry name" value="fungal_TF_MHR"/>
    <property type="match status" value="1"/>
</dbReference>
<evidence type="ECO:0000256" key="1">
    <source>
        <dbReference type="ARBA" id="ARBA00023242"/>
    </source>
</evidence>